<dbReference type="InterPro" id="IPR000477">
    <property type="entry name" value="RT_dom"/>
</dbReference>
<evidence type="ECO:0000259" key="1">
    <source>
        <dbReference type="PROSITE" id="PS50878"/>
    </source>
</evidence>
<dbReference type="InterPro" id="IPR043502">
    <property type="entry name" value="DNA/RNA_pol_sf"/>
</dbReference>
<dbReference type="SUPFAM" id="SSF56672">
    <property type="entry name" value="DNA/RNA polymerases"/>
    <property type="match status" value="1"/>
</dbReference>
<dbReference type="OrthoDB" id="6156040at2759"/>
<evidence type="ECO:0000313" key="2">
    <source>
        <dbReference type="EMBL" id="VDI38414.1"/>
    </source>
</evidence>
<accession>A0A8B6ERJ8</accession>
<dbReference type="Proteomes" id="UP000596742">
    <property type="component" value="Unassembled WGS sequence"/>
</dbReference>
<reference evidence="2" key="1">
    <citation type="submission" date="2018-11" db="EMBL/GenBank/DDBJ databases">
        <authorList>
            <person name="Alioto T."/>
            <person name="Alioto T."/>
        </authorList>
    </citation>
    <scope>NUCLEOTIDE SEQUENCE</scope>
</reference>
<protein>
    <recommendedName>
        <fullName evidence="1">Reverse transcriptase domain-containing protein</fullName>
    </recommendedName>
</protein>
<dbReference type="EMBL" id="UYJE01005581">
    <property type="protein sequence ID" value="VDI38414.1"/>
    <property type="molecule type" value="Genomic_DNA"/>
</dbReference>
<evidence type="ECO:0000313" key="3">
    <source>
        <dbReference type="Proteomes" id="UP000596742"/>
    </source>
</evidence>
<dbReference type="Pfam" id="PF00078">
    <property type="entry name" value="RVT_1"/>
    <property type="match status" value="1"/>
</dbReference>
<keyword evidence="3" id="KW-1185">Reference proteome</keyword>
<name>A0A8B6ERJ8_MYTGA</name>
<proteinExistence type="predicted"/>
<gene>
    <name evidence="2" type="ORF">MGAL_10B071802</name>
</gene>
<comment type="caution">
    <text evidence="2">The sequence shown here is derived from an EMBL/GenBank/DDBJ whole genome shotgun (WGS) entry which is preliminary data.</text>
</comment>
<dbReference type="PANTHER" id="PTHR47027">
    <property type="entry name" value="REVERSE TRANSCRIPTASE DOMAIN-CONTAINING PROTEIN"/>
    <property type="match status" value="1"/>
</dbReference>
<organism evidence="2 3">
    <name type="scientific">Mytilus galloprovincialis</name>
    <name type="common">Mediterranean mussel</name>
    <dbReference type="NCBI Taxonomy" id="29158"/>
    <lineage>
        <taxon>Eukaryota</taxon>
        <taxon>Metazoa</taxon>
        <taxon>Spiralia</taxon>
        <taxon>Lophotrochozoa</taxon>
        <taxon>Mollusca</taxon>
        <taxon>Bivalvia</taxon>
        <taxon>Autobranchia</taxon>
        <taxon>Pteriomorphia</taxon>
        <taxon>Mytilida</taxon>
        <taxon>Mytiloidea</taxon>
        <taxon>Mytilidae</taxon>
        <taxon>Mytilinae</taxon>
        <taxon>Mytilus</taxon>
    </lineage>
</organism>
<feature type="domain" description="Reverse transcriptase" evidence="1">
    <location>
        <begin position="43"/>
        <end position="361"/>
    </location>
</feature>
<dbReference type="AlphaFoldDB" id="A0A8B6ERJ8"/>
<sequence length="432" mass="49685">MTEIVKEGKFHYWKWKNECNENNKSSINYIRMKVQKKKLRSAQRRLAAEKRENTYTKIMELNENNDKQFFALVNKQRNSRSSTTSILKVNNRLYNNSASILGAWAEYFEDLASPSEQDRFDRCPLFKNGGKPKEDPNSYRRITITSAIGKTIEKLHLSRNKSSIKNQQSRLQKGFTEGESPTVAGLVVTELRIEAKEKRLPIYIGLTDAKKAFDIVWHAGLFREMHKMNISGDNWLLFRAWYEDLTTKVKWEGNFSRGFKEKQGVRQGGVWSPTAYKVFINSLLKIYEENKIGSYIGSIYCGAPTVADDVTLIANDPYDLQTMIDIQMDHANKFRYTISDQKSCVLKIGDKSEHSWYMNDQKLNTPNNATHLGIKRDINSKFGVKEVVPDRIQTARKTVYALMGAGLYGLNGINPKVSVHMIKCFVIPILFD</sequence>
<dbReference type="PROSITE" id="PS50878">
    <property type="entry name" value="RT_POL"/>
    <property type="match status" value="1"/>
</dbReference>
<dbReference type="PANTHER" id="PTHR47027:SF20">
    <property type="entry name" value="REVERSE TRANSCRIPTASE-LIKE PROTEIN WITH RNA-DIRECTED DNA POLYMERASE DOMAIN"/>
    <property type="match status" value="1"/>
</dbReference>